<keyword evidence="2" id="KW-1185">Reference proteome</keyword>
<dbReference type="EMBL" id="KJ676450">
    <property type="protein sequence ID" value="AIU41348.1"/>
    <property type="molecule type" value="Genomic_DNA"/>
</dbReference>
<proteinExistence type="predicted"/>
<dbReference type="KEGG" id="vg:26382564"/>
<sequence>MYTKYDVSNVDYYRRQPATEDGYTVRMVDRLMREHGQIRHDLNSLRTQMHEMCQHFSLANAGNGVGNSAAASGVCARVRDSRLSLLGGDTTAYKNALNGSSDFIASRSPAQAVTAAKITVTE</sequence>
<organism evidence="1 2">
    <name type="scientific">Sucra jujuba nucleopolyhedrovirus</name>
    <dbReference type="NCBI Taxonomy" id="1563660"/>
    <lineage>
        <taxon>Viruses</taxon>
        <taxon>Viruses incertae sedis</taxon>
        <taxon>Naldaviricetes</taxon>
        <taxon>Lefavirales</taxon>
        <taxon>Baculoviridae</taxon>
        <taxon>Alphabaculovirus</taxon>
        <taxon>Alphabaculovirus sujujubae</taxon>
    </lineage>
</organism>
<evidence type="ECO:0000313" key="2">
    <source>
        <dbReference type="Proteomes" id="UP000201917"/>
    </source>
</evidence>
<reference evidence="1 2" key="1">
    <citation type="journal article" date="2014" name="PLoS ONE">
        <title>Genomic Sequencing and Analysis of Sucra jujuba Nucleopolyhedrovirus.</title>
        <authorList>
            <person name="Liu X."/>
            <person name="Yin F."/>
            <person name="Zhu Z."/>
            <person name="Hou D."/>
            <person name="Wang J."/>
            <person name="Zhang L."/>
            <person name="Wang M."/>
            <person name="Wang H."/>
            <person name="Hu Z."/>
            <person name="Deng F."/>
        </authorList>
    </citation>
    <scope>NUCLEOTIDE SEQUENCE [LARGE SCALE GENOMIC DNA]</scope>
    <source>
        <strain evidence="1">473</strain>
    </source>
</reference>
<name>A0A097P953_9ABAC</name>
<accession>A0A097P953</accession>
<dbReference type="GeneID" id="26382564"/>
<protein>
    <submittedName>
        <fullName evidence="1">Orf109</fullName>
    </submittedName>
</protein>
<evidence type="ECO:0000313" key="1">
    <source>
        <dbReference type="EMBL" id="AIU41348.1"/>
    </source>
</evidence>
<dbReference type="Proteomes" id="UP000201917">
    <property type="component" value="Segment"/>
</dbReference>
<dbReference type="RefSeq" id="YP_009186800.1">
    <property type="nucleotide sequence ID" value="NC_028636.1"/>
</dbReference>